<feature type="domain" description="Cadherin" evidence="8">
    <location>
        <begin position="417"/>
        <end position="500"/>
    </location>
</feature>
<feature type="domain" description="Cadherin" evidence="8">
    <location>
        <begin position="605"/>
        <end position="703"/>
    </location>
</feature>
<dbReference type="GO" id="GO:0005509">
    <property type="term" value="F:calcium ion binding"/>
    <property type="evidence" value="ECO:0007669"/>
    <property type="project" value="UniProtKB-UniRule"/>
</dbReference>
<dbReference type="SUPFAM" id="SSF49313">
    <property type="entry name" value="Cadherin-like"/>
    <property type="match status" value="5"/>
</dbReference>
<feature type="domain" description="Cadherin" evidence="8">
    <location>
        <begin position="501"/>
        <end position="604"/>
    </location>
</feature>
<evidence type="ECO:0000256" key="1">
    <source>
        <dbReference type="ARBA" id="ARBA00004167"/>
    </source>
</evidence>
<dbReference type="CDD" id="cd11304">
    <property type="entry name" value="Cadherin_repeat"/>
    <property type="match status" value="4"/>
</dbReference>
<evidence type="ECO:0000256" key="5">
    <source>
        <dbReference type="PROSITE-ProRule" id="PRU00043"/>
    </source>
</evidence>
<dbReference type="PANTHER" id="PTHR24028:SF328">
    <property type="entry name" value="CADHERIN-3"/>
    <property type="match status" value="1"/>
</dbReference>
<dbReference type="GO" id="GO:0005886">
    <property type="term" value="C:plasma membrane"/>
    <property type="evidence" value="ECO:0007669"/>
    <property type="project" value="TreeGrafter"/>
</dbReference>
<feature type="signal peptide" evidence="7">
    <location>
        <begin position="1"/>
        <end position="23"/>
    </location>
</feature>
<sequence length="906" mass="96356">MKKKSILIIVSILILGYIKTIEGQCAAGTTTGVNPTVDNSETTVTGATFLLNSLDNVYKIDCCGFVTKWDIDIAATGTLYAEVWRPDAAGTTWTLVGVNTITVNTGYTTPMPVTVAAADQIAVDIGDYLGFKSTGATIVKYDRTNSGVGSNNEYVQFSTTTGHTVGETLQAYAEYTTERNIKFGLKATLGPGATPQFQAGLATTSSVTDDTAVSTTLLTVVATDPGDTITLSLQSTTPTSTAFNFDAASGVLSTVDQLPIGNTAFVFRATDLCGNFVEHTFTLTVTNFPPVIENLPASTEVSEDVNVETQLYVLTVTDASLADTVTCTITSVNPALTALYLRYATGTSNYAINLRANAGLNYDTQRTYTVTVQCTDTKDTTSGTFTVYVLRNQPPTITNLQATQNSIDVASSSVSIGTKVFTVTSTDLENDQLFYNMTCVPASCGPFKIYDSGAILVDKSLTGFTDTAYDLFVYVYDGHTLVGPRSLTIKFSDINTPPVVTNLPTTVSVPENTAPSTGVFTATKSDVNSLDTHTWTATISPASGSLYFTIDGTTGAVKTTSANIDYETIGTTTFLMTAYVSDGSASASGTLTISITNQNEAPQFQVSTYTLTGNEGSAGSTLGTPSFSVIDPDAGATLTYTLSCPELTMNPTTRVVTLSTNYDVDTGSATSLSCTVTVSDGELTDTATLNVNINNINDNTPTFTASSYSFYAQPYSDVGTIIASLPAADGDIGTFGQVTYSIDQSSTGGNYFGISSTGDLFVASSLAGFTSGQTMAVTLTATDGGGLTDTATVTLVVPSVTTTTASTTTDRYLTFFEDTRNVAWFVTVLVITLGLVILNAYFIVRFVDFHNIKRTCERMCRKKRKWKPKRQIITREPTPIPYVKTPRAPATFDTWNAWRIPDKFHP</sequence>
<evidence type="ECO:0000256" key="2">
    <source>
        <dbReference type="ARBA" id="ARBA00022692"/>
    </source>
</evidence>
<keyword evidence="7" id="KW-0732">Signal</keyword>
<name>A0A8B8BJ39_CRAVI</name>
<dbReference type="SMART" id="SM00112">
    <property type="entry name" value="CA"/>
    <property type="match status" value="4"/>
</dbReference>
<dbReference type="InterPro" id="IPR050174">
    <property type="entry name" value="Protocadherin/Cadherin-CA"/>
</dbReference>
<keyword evidence="9" id="KW-1185">Reference proteome</keyword>
<keyword evidence="6" id="KW-0472">Membrane</keyword>
<dbReference type="PRINTS" id="PR00205">
    <property type="entry name" value="CADHERIN"/>
</dbReference>
<feature type="domain" description="Cadherin" evidence="8">
    <location>
        <begin position="704"/>
        <end position="808"/>
    </location>
</feature>
<reference evidence="9" key="1">
    <citation type="submission" date="2024-06" db="UniProtKB">
        <authorList>
            <consortium name="RefSeq"/>
        </authorList>
    </citation>
    <scope>NUCLEOTIDE SEQUENCE [LARGE SCALE GENOMIC DNA]</scope>
</reference>
<keyword evidence="3 6" id="KW-1133">Transmembrane helix</keyword>
<keyword evidence="2 6" id="KW-0812">Transmembrane</keyword>
<accession>A0A8B8BJ39</accession>
<feature type="chain" id="PRO_5034463911" evidence="7">
    <location>
        <begin position="24"/>
        <end position="906"/>
    </location>
</feature>
<reference evidence="10" key="2">
    <citation type="submission" date="2025-08" db="UniProtKB">
        <authorList>
            <consortium name="RefSeq"/>
        </authorList>
    </citation>
    <scope>IDENTIFICATION</scope>
    <source>
        <tissue evidence="10">Whole sample</tissue>
    </source>
</reference>
<evidence type="ECO:0000256" key="6">
    <source>
        <dbReference type="SAM" id="Phobius"/>
    </source>
</evidence>
<evidence type="ECO:0000256" key="3">
    <source>
        <dbReference type="ARBA" id="ARBA00022989"/>
    </source>
</evidence>
<dbReference type="Pfam" id="PF00028">
    <property type="entry name" value="Cadherin"/>
    <property type="match status" value="1"/>
</dbReference>
<evidence type="ECO:0000256" key="4">
    <source>
        <dbReference type="ARBA" id="ARBA00023180"/>
    </source>
</evidence>
<dbReference type="PANTHER" id="PTHR24028">
    <property type="entry name" value="CADHERIN-87A"/>
    <property type="match status" value="1"/>
</dbReference>
<protein>
    <submittedName>
        <fullName evidence="10">Protocadherin Fat 4-like isoform X1</fullName>
    </submittedName>
</protein>
<dbReference type="RefSeq" id="XP_022303372.1">
    <property type="nucleotide sequence ID" value="XM_022447664.1"/>
</dbReference>
<dbReference type="Gene3D" id="2.60.40.60">
    <property type="entry name" value="Cadherins"/>
    <property type="match status" value="6"/>
</dbReference>
<dbReference type="AlphaFoldDB" id="A0A8B8BJ39"/>
<dbReference type="GO" id="GO:0007156">
    <property type="term" value="P:homophilic cell adhesion via plasma membrane adhesion molecules"/>
    <property type="evidence" value="ECO:0007669"/>
    <property type="project" value="InterPro"/>
</dbReference>
<dbReference type="KEGG" id="cvn:111110976"/>
<dbReference type="InterPro" id="IPR002126">
    <property type="entry name" value="Cadherin-like_dom"/>
</dbReference>
<dbReference type="OrthoDB" id="6137866at2759"/>
<dbReference type="GeneID" id="111110976"/>
<evidence type="ECO:0000313" key="9">
    <source>
        <dbReference type="Proteomes" id="UP000694844"/>
    </source>
</evidence>
<evidence type="ECO:0000256" key="7">
    <source>
        <dbReference type="SAM" id="SignalP"/>
    </source>
</evidence>
<proteinExistence type="predicted"/>
<dbReference type="InterPro" id="IPR015919">
    <property type="entry name" value="Cadherin-like_sf"/>
</dbReference>
<keyword evidence="5" id="KW-0106">Calcium</keyword>
<dbReference type="PROSITE" id="PS50268">
    <property type="entry name" value="CADHERIN_2"/>
    <property type="match status" value="4"/>
</dbReference>
<keyword evidence="4" id="KW-0325">Glycoprotein</keyword>
<feature type="transmembrane region" description="Helical" evidence="6">
    <location>
        <begin position="822"/>
        <end position="844"/>
    </location>
</feature>
<comment type="subcellular location">
    <subcellularLocation>
        <location evidence="1">Membrane</location>
        <topology evidence="1">Single-pass membrane protein</topology>
    </subcellularLocation>
</comment>
<organism evidence="9 10">
    <name type="scientific">Crassostrea virginica</name>
    <name type="common">Eastern oyster</name>
    <dbReference type="NCBI Taxonomy" id="6565"/>
    <lineage>
        <taxon>Eukaryota</taxon>
        <taxon>Metazoa</taxon>
        <taxon>Spiralia</taxon>
        <taxon>Lophotrochozoa</taxon>
        <taxon>Mollusca</taxon>
        <taxon>Bivalvia</taxon>
        <taxon>Autobranchia</taxon>
        <taxon>Pteriomorphia</taxon>
        <taxon>Ostreida</taxon>
        <taxon>Ostreoidea</taxon>
        <taxon>Ostreidae</taxon>
        <taxon>Crassostrea</taxon>
    </lineage>
</organism>
<evidence type="ECO:0000313" key="10">
    <source>
        <dbReference type="RefSeq" id="XP_022303372.1"/>
    </source>
</evidence>
<gene>
    <name evidence="10" type="primary">LOC111110976</name>
</gene>
<dbReference type="Proteomes" id="UP000694844">
    <property type="component" value="Chromosome 1"/>
</dbReference>
<evidence type="ECO:0000259" key="8">
    <source>
        <dbReference type="PROSITE" id="PS50268"/>
    </source>
</evidence>